<evidence type="ECO:0000313" key="2">
    <source>
        <dbReference type="EMBL" id="MBW46738.1"/>
    </source>
</evidence>
<feature type="chain" id="PRO_5014992706" evidence="1">
    <location>
        <begin position="16"/>
        <end position="67"/>
    </location>
</feature>
<name>A0A2M4B1P8_9DIPT</name>
<protein>
    <submittedName>
        <fullName evidence="2">Putative secreted protein</fullName>
    </submittedName>
</protein>
<accession>A0A2M4B1P8</accession>
<proteinExistence type="predicted"/>
<evidence type="ECO:0000256" key="1">
    <source>
        <dbReference type="SAM" id="SignalP"/>
    </source>
</evidence>
<dbReference type="AlphaFoldDB" id="A0A2M4B1P8"/>
<sequence>MMLLLLLLSASGVSVRECHRRTAVGWFGILATVRYTCEASKKVEMSNLLPNMRCTLIEKRNKKGSTL</sequence>
<reference evidence="2" key="1">
    <citation type="submission" date="2018-01" db="EMBL/GenBank/DDBJ databases">
        <title>An insight into the sialome of Amazonian anophelines.</title>
        <authorList>
            <person name="Ribeiro J.M."/>
            <person name="Scarpassa V."/>
            <person name="Calvo E."/>
        </authorList>
    </citation>
    <scope>NUCLEOTIDE SEQUENCE</scope>
    <source>
        <tissue evidence="2">Salivary glands</tissue>
    </source>
</reference>
<organism evidence="2">
    <name type="scientific">Anopheles triannulatus</name>
    <dbReference type="NCBI Taxonomy" id="58253"/>
    <lineage>
        <taxon>Eukaryota</taxon>
        <taxon>Metazoa</taxon>
        <taxon>Ecdysozoa</taxon>
        <taxon>Arthropoda</taxon>
        <taxon>Hexapoda</taxon>
        <taxon>Insecta</taxon>
        <taxon>Pterygota</taxon>
        <taxon>Neoptera</taxon>
        <taxon>Endopterygota</taxon>
        <taxon>Diptera</taxon>
        <taxon>Nematocera</taxon>
        <taxon>Culicoidea</taxon>
        <taxon>Culicidae</taxon>
        <taxon>Anophelinae</taxon>
        <taxon>Anopheles</taxon>
    </lineage>
</organism>
<feature type="signal peptide" evidence="1">
    <location>
        <begin position="1"/>
        <end position="15"/>
    </location>
</feature>
<dbReference type="EMBL" id="GGFK01013417">
    <property type="protein sequence ID" value="MBW46738.1"/>
    <property type="molecule type" value="Transcribed_RNA"/>
</dbReference>
<keyword evidence="1" id="KW-0732">Signal</keyword>